<dbReference type="GO" id="GO:0006310">
    <property type="term" value="P:DNA recombination"/>
    <property type="evidence" value="ECO:0007669"/>
    <property type="project" value="UniProtKB-KW"/>
</dbReference>
<comment type="caution">
    <text evidence="8">The sequence shown here is derived from an EMBL/GenBank/DDBJ whole genome shotgun (WGS) entry which is preliminary data.</text>
</comment>
<evidence type="ECO:0000313" key="9">
    <source>
        <dbReference type="Proteomes" id="UP000178606"/>
    </source>
</evidence>
<evidence type="ECO:0000256" key="4">
    <source>
        <dbReference type="ARBA" id="ARBA00023172"/>
    </source>
</evidence>
<comment type="similarity">
    <text evidence="1">Belongs to the RecO family.</text>
</comment>
<gene>
    <name evidence="8" type="ORF">A3F84_20790</name>
</gene>
<dbReference type="InterPro" id="IPR003717">
    <property type="entry name" value="RecO"/>
</dbReference>
<dbReference type="InterPro" id="IPR012340">
    <property type="entry name" value="NA-bd_OB-fold"/>
</dbReference>
<sequence length="151" mass="16965">MSPLKTEAVCLRRIDYSETSQVLHLYTRDSGKVHAIAKGSKRRRTRFNGPFDILGRYEIVRYPKPPGQLDLLTESDLLEDFAPLRRDYGRFAAACYALDVVETLTVEASPDRGLYELLVSTARALADGDGLEPAILGFECRALRVLGFFPR</sequence>
<dbReference type="InterPro" id="IPR042242">
    <property type="entry name" value="RecO_C"/>
</dbReference>
<keyword evidence="5" id="KW-0234">DNA repair</keyword>
<dbReference type="GO" id="GO:0043590">
    <property type="term" value="C:bacterial nucleoid"/>
    <property type="evidence" value="ECO:0007669"/>
    <property type="project" value="TreeGrafter"/>
</dbReference>
<dbReference type="NCBIfam" id="TIGR00613">
    <property type="entry name" value="reco"/>
    <property type="match status" value="1"/>
</dbReference>
<dbReference type="SUPFAM" id="SSF57863">
    <property type="entry name" value="ArfGap/RecO-like zinc finger"/>
    <property type="match status" value="1"/>
</dbReference>
<dbReference type="Pfam" id="PF11967">
    <property type="entry name" value="RecO_N"/>
    <property type="match status" value="1"/>
</dbReference>
<dbReference type="Proteomes" id="UP000178606">
    <property type="component" value="Unassembled WGS sequence"/>
</dbReference>
<proteinExistence type="inferred from homology"/>
<evidence type="ECO:0000256" key="2">
    <source>
        <dbReference type="ARBA" id="ARBA00021310"/>
    </source>
</evidence>
<evidence type="ECO:0000256" key="3">
    <source>
        <dbReference type="ARBA" id="ARBA00022763"/>
    </source>
</evidence>
<accession>A0A1F6CV99</accession>
<dbReference type="PANTHER" id="PTHR33991:SF1">
    <property type="entry name" value="DNA REPAIR PROTEIN RECO"/>
    <property type="match status" value="1"/>
</dbReference>
<dbReference type="Pfam" id="PF02565">
    <property type="entry name" value="RecO_C"/>
    <property type="match status" value="1"/>
</dbReference>
<dbReference type="AlphaFoldDB" id="A0A1F6CV99"/>
<organism evidence="8 9">
    <name type="scientific">Handelsmanbacteria sp. (strain RIFCSPLOWO2_12_FULL_64_10)</name>
    <dbReference type="NCBI Taxonomy" id="1817868"/>
    <lineage>
        <taxon>Bacteria</taxon>
        <taxon>Candidatus Handelsmaniibacteriota</taxon>
    </lineage>
</organism>
<evidence type="ECO:0000256" key="1">
    <source>
        <dbReference type="ARBA" id="ARBA00007452"/>
    </source>
</evidence>
<reference evidence="8 9" key="1">
    <citation type="journal article" date="2016" name="Nat. Commun.">
        <title>Thousands of microbial genomes shed light on interconnected biogeochemical processes in an aquifer system.</title>
        <authorList>
            <person name="Anantharaman K."/>
            <person name="Brown C.T."/>
            <person name="Hug L.A."/>
            <person name="Sharon I."/>
            <person name="Castelle C.J."/>
            <person name="Probst A.J."/>
            <person name="Thomas B.C."/>
            <person name="Singh A."/>
            <person name="Wilkins M.J."/>
            <person name="Karaoz U."/>
            <person name="Brodie E.L."/>
            <person name="Williams K.H."/>
            <person name="Hubbard S.S."/>
            <person name="Banfield J.F."/>
        </authorList>
    </citation>
    <scope>NUCLEOTIDE SEQUENCE [LARGE SCALE GENOMIC DNA]</scope>
    <source>
        <strain evidence="9">RIFCSPLOWO2_12_FULL_64_10</strain>
    </source>
</reference>
<evidence type="ECO:0000256" key="5">
    <source>
        <dbReference type="ARBA" id="ARBA00023204"/>
    </source>
</evidence>
<evidence type="ECO:0000259" key="7">
    <source>
        <dbReference type="Pfam" id="PF11967"/>
    </source>
</evidence>
<dbReference type="SUPFAM" id="SSF50249">
    <property type="entry name" value="Nucleic acid-binding proteins"/>
    <property type="match status" value="1"/>
</dbReference>
<dbReference type="InterPro" id="IPR037278">
    <property type="entry name" value="ARFGAP/RecO"/>
</dbReference>
<dbReference type="PANTHER" id="PTHR33991">
    <property type="entry name" value="DNA REPAIR PROTEIN RECO"/>
    <property type="match status" value="1"/>
</dbReference>
<dbReference type="InterPro" id="IPR022572">
    <property type="entry name" value="DNA_rep/recomb_RecO_N"/>
</dbReference>
<keyword evidence="3" id="KW-0227">DNA damage</keyword>
<dbReference type="GO" id="GO:0006302">
    <property type="term" value="P:double-strand break repair"/>
    <property type="evidence" value="ECO:0007669"/>
    <property type="project" value="TreeGrafter"/>
</dbReference>
<dbReference type="EMBL" id="MFKF01000128">
    <property type="protein sequence ID" value="OGG53065.1"/>
    <property type="molecule type" value="Genomic_DNA"/>
</dbReference>
<dbReference type="Gene3D" id="1.20.1440.120">
    <property type="entry name" value="Recombination protein O, C-terminal domain"/>
    <property type="match status" value="1"/>
</dbReference>
<keyword evidence="4" id="KW-0233">DNA recombination</keyword>
<protein>
    <recommendedName>
        <fullName evidence="2">DNA repair protein RecO</fullName>
    </recommendedName>
    <alternativeName>
        <fullName evidence="6">Recombination protein O</fullName>
    </alternativeName>
</protein>
<dbReference type="Gene3D" id="2.40.50.140">
    <property type="entry name" value="Nucleic acid-binding proteins"/>
    <property type="match status" value="1"/>
</dbReference>
<name>A0A1F6CV99_HANXR</name>
<feature type="domain" description="DNA replication/recombination mediator RecO N-terminal" evidence="7">
    <location>
        <begin position="1"/>
        <end position="79"/>
    </location>
</feature>
<evidence type="ECO:0000256" key="6">
    <source>
        <dbReference type="ARBA" id="ARBA00033409"/>
    </source>
</evidence>
<evidence type="ECO:0000313" key="8">
    <source>
        <dbReference type="EMBL" id="OGG53065.1"/>
    </source>
</evidence>